<dbReference type="Proteomes" id="UP001060368">
    <property type="component" value="Chromosome"/>
</dbReference>
<name>A0A9E7TJ12_9EURY</name>
<accession>A0A9E7TJ12</accession>
<dbReference type="GeneID" id="74307725"/>
<dbReference type="EMBL" id="CP096115">
    <property type="protein sequence ID" value="UUX91409.1"/>
    <property type="molecule type" value="Genomic_DNA"/>
</dbReference>
<sequence length="226" mass="25445">MSKRLFAALTGDLTDYSKLEEEDRINYVNCLREILSILKERGLIYQIFRGDSFQAVLPSPGDALSTALIIRAYIISRKFDSKSKIRPDVRIAIGVGDIDHYNEENISSSDGEAFRNSGPELDRMDKKRQKTVIKTNFPEVNRELKTECALLDAVISKWTSNQAKVVYYTLSGKNQMETAEILNISQSNVSSKLNSANFDSAKVMIQAVTQCLIVIKRSQIRPSIQS</sequence>
<protein>
    <recommendedName>
        <fullName evidence="3">SatD</fullName>
    </recommendedName>
</protein>
<dbReference type="SUPFAM" id="SSF55073">
    <property type="entry name" value="Nucleotide cyclase"/>
    <property type="match status" value="1"/>
</dbReference>
<gene>
    <name evidence="1" type="ORF">L6E24_08445</name>
</gene>
<dbReference type="RefSeq" id="WP_257741563.1">
    <property type="nucleotide sequence ID" value="NZ_CP096115.1"/>
</dbReference>
<evidence type="ECO:0000313" key="1">
    <source>
        <dbReference type="EMBL" id="UUX91409.1"/>
    </source>
</evidence>
<reference evidence="1" key="1">
    <citation type="submission" date="2022-04" db="EMBL/GenBank/DDBJ databases">
        <title>Complete genome of Methanoplanus endosymbiosus DSM 3599.</title>
        <authorList>
            <person name="Chen S.-C."/>
            <person name="You Y.-T."/>
            <person name="Zhou Y.-Z."/>
            <person name="Lai M.-C."/>
        </authorList>
    </citation>
    <scope>NUCLEOTIDE SEQUENCE</scope>
    <source>
        <strain evidence="1">DSM 3599</strain>
    </source>
</reference>
<keyword evidence="2" id="KW-1185">Reference proteome</keyword>
<dbReference type="AlphaFoldDB" id="A0A9E7TJ12"/>
<evidence type="ECO:0000313" key="2">
    <source>
        <dbReference type="Proteomes" id="UP001060368"/>
    </source>
</evidence>
<organism evidence="1 2">
    <name type="scientific">Methanoplanus endosymbiosus</name>
    <dbReference type="NCBI Taxonomy" id="33865"/>
    <lineage>
        <taxon>Archaea</taxon>
        <taxon>Methanobacteriati</taxon>
        <taxon>Methanobacteriota</taxon>
        <taxon>Stenosarchaea group</taxon>
        <taxon>Methanomicrobia</taxon>
        <taxon>Methanomicrobiales</taxon>
        <taxon>Methanomicrobiaceae</taxon>
        <taxon>Methanoplanus</taxon>
    </lineage>
</organism>
<dbReference type="InterPro" id="IPR029787">
    <property type="entry name" value="Nucleotide_cyclase"/>
</dbReference>
<proteinExistence type="predicted"/>
<dbReference type="KEGG" id="mend:L6E24_08445"/>
<evidence type="ECO:0008006" key="3">
    <source>
        <dbReference type="Google" id="ProtNLM"/>
    </source>
</evidence>